<dbReference type="EMBL" id="CP036498">
    <property type="protein sequence ID" value="QUS40508.1"/>
    <property type="molecule type" value="Genomic_DNA"/>
</dbReference>
<dbReference type="PANTHER" id="PTHR33446">
    <property type="entry name" value="PROTEIN TONB-RELATED"/>
    <property type="match status" value="1"/>
</dbReference>
<evidence type="ECO:0000256" key="8">
    <source>
        <dbReference type="ARBA" id="ARBA00022989"/>
    </source>
</evidence>
<evidence type="ECO:0000256" key="1">
    <source>
        <dbReference type="ARBA" id="ARBA00004383"/>
    </source>
</evidence>
<dbReference type="InterPro" id="IPR051045">
    <property type="entry name" value="TonB-dependent_transducer"/>
</dbReference>
<evidence type="ECO:0000313" key="14">
    <source>
        <dbReference type="Proteomes" id="UP000682843"/>
    </source>
</evidence>
<name>A0ABX8A9T2_9BRAD</name>
<dbReference type="Proteomes" id="UP000682843">
    <property type="component" value="Chromosome"/>
</dbReference>
<dbReference type="PROSITE" id="PS52015">
    <property type="entry name" value="TONB_CTD"/>
    <property type="match status" value="1"/>
</dbReference>
<keyword evidence="4" id="KW-1003">Cell membrane</keyword>
<keyword evidence="6 11" id="KW-0812">Transmembrane</keyword>
<evidence type="ECO:0000256" key="9">
    <source>
        <dbReference type="ARBA" id="ARBA00023136"/>
    </source>
</evidence>
<dbReference type="InterPro" id="IPR037682">
    <property type="entry name" value="TonB_C"/>
</dbReference>
<reference evidence="13 14" key="1">
    <citation type="submission" date="2019-02" db="EMBL/GenBank/DDBJ databases">
        <title>Emended description of the genus Rhodopseudomonas and description of Rhodopseudomonas albus sp. nov., a non-phototrophic, heavy-metal-tolerant bacterium isolated from garden soil.</title>
        <authorList>
            <person name="Bao Z."/>
            <person name="Cao W.W."/>
            <person name="Sato Y."/>
            <person name="Nishizawa T."/>
            <person name="Zhao J."/>
            <person name="Guo Y."/>
            <person name="Ohta H."/>
        </authorList>
    </citation>
    <scope>NUCLEOTIDE SEQUENCE [LARGE SCALE GENOMIC DNA]</scope>
    <source>
        <strain evidence="13 14">SK50-23</strain>
    </source>
</reference>
<feature type="transmembrane region" description="Helical" evidence="11">
    <location>
        <begin position="20"/>
        <end position="41"/>
    </location>
</feature>
<dbReference type="Pfam" id="PF03544">
    <property type="entry name" value="TonB_C"/>
    <property type="match status" value="1"/>
</dbReference>
<keyword evidence="5" id="KW-0997">Cell inner membrane</keyword>
<sequence>MSSTRPVHHSDKEAVHRTLLRWSLAGICVLTLQGSVVYAALHWPSPAVPPADLPAAIMIELAPVPAAPDVPQENVAVGPQMVMSQASTPSEQEKPLDPAEAEAEQEVKNDVAPLPDNAQATAVLEQARPTEAKKPKYEKRKPEKPKKPSKPPQKRSTQNAPNTSAPQAADVQRAAINAAAMAGTSSSVSPSTWRSMIMAHLNRHKRATNGGARGTAVVAFTIDRSGRVLSARLAGSSGDAGLDQEAVAIARRASPVPAPPANVGSGGSILLSVPVRFGS</sequence>
<organism evidence="13 14">
    <name type="scientific">Tardiphaga alba</name>
    <dbReference type="NCBI Taxonomy" id="340268"/>
    <lineage>
        <taxon>Bacteria</taxon>
        <taxon>Pseudomonadati</taxon>
        <taxon>Pseudomonadota</taxon>
        <taxon>Alphaproteobacteria</taxon>
        <taxon>Hyphomicrobiales</taxon>
        <taxon>Nitrobacteraceae</taxon>
        <taxon>Tardiphaga</taxon>
    </lineage>
</organism>
<comment type="subcellular location">
    <subcellularLocation>
        <location evidence="1">Cell inner membrane</location>
        <topology evidence="1">Single-pass membrane protein</topology>
        <orientation evidence="1">Periplasmic side</orientation>
    </subcellularLocation>
</comment>
<evidence type="ECO:0000256" key="7">
    <source>
        <dbReference type="ARBA" id="ARBA00022927"/>
    </source>
</evidence>
<gene>
    <name evidence="13" type="ORF">RPMA_17960</name>
</gene>
<dbReference type="RefSeq" id="WP_211909091.1">
    <property type="nucleotide sequence ID" value="NZ_CP036498.1"/>
</dbReference>
<evidence type="ECO:0000259" key="12">
    <source>
        <dbReference type="PROSITE" id="PS52015"/>
    </source>
</evidence>
<evidence type="ECO:0000256" key="5">
    <source>
        <dbReference type="ARBA" id="ARBA00022519"/>
    </source>
</evidence>
<evidence type="ECO:0000256" key="2">
    <source>
        <dbReference type="ARBA" id="ARBA00006555"/>
    </source>
</evidence>
<evidence type="ECO:0000313" key="13">
    <source>
        <dbReference type="EMBL" id="QUS40508.1"/>
    </source>
</evidence>
<protein>
    <submittedName>
        <fullName evidence="13">Energy transducer TonB</fullName>
    </submittedName>
</protein>
<keyword evidence="8 11" id="KW-1133">Transmembrane helix</keyword>
<dbReference type="NCBIfam" id="TIGR01352">
    <property type="entry name" value="tonB_Cterm"/>
    <property type="match status" value="1"/>
</dbReference>
<proteinExistence type="inferred from homology"/>
<evidence type="ECO:0000256" key="3">
    <source>
        <dbReference type="ARBA" id="ARBA00022448"/>
    </source>
</evidence>
<evidence type="ECO:0000256" key="4">
    <source>
        <dbReference type="ARBA" id="ARBA00022475"/>
    </source>
</evidence>
<dbReference type="InterPro" id="IPR006260">
    <property type="entry name" value="TonB/TolA_C"/>
</dbReference>
<evidence type="ECO:0000256" key="10">
    <source>
        <dbReference type="SAM" id="MobiDB-lite"/>
    </source>
</evidence>
<dbReference type="Gene3D" id="3.30.1150.10">
    <property type="match status" value="1"/>
</dbReference>
<feature type="region of interest" description="Disordered" evidence="10">
    <location>
        <begin position="84"/>
        <end position="169"/>
    </location>
</feature>
<feature type="compositionally biased region" description="Basic residues" evidence="10">
    <location>
        <begin position="136"/>
        <end position="153"/>
    </location>
</feature>
<keyword evidence="14" id="KW-1185">Reference proteome</keyword>
<keyword evidence="7" id="KW-0653">Protein transport</keyword>
<evidence type="ECO:0000256" key="11">
    <source>
        <dbReference type="SAM" id="Phobius"/>
    </source>
</evidence>
<keyword evidence="9 11" id="KW-0472">Membrane</keyword>
<dbReference type="SUPFAM" id="SSF74653">
    <property type="entry name" value="TolA/TonB C-terminal domain"/>
    <property type="match status" value="1"/>
</dbReference>
<comment type="similarity">
    <text evidence="2">Belongs to the TonB family.</text>
</comment>
<accession>A0ABX8A9T2</accession>
<feature type="domain" description="TonB C-terminal" evidence="12">
    <location>
        <begin position="188"/>
        <end position="279"/>
    </location>
</feature>
<feature type="compositionally biased region" description="Polar residues" evidence="10">
    <location>
        <begin position="157"/>
        <end position="166"/>
    </location>
</feature>
<keyword evidence="3" id="KW-0813">Transport</keyword>
<evidence type="ECO:0000256" key="6">
    <source>
        <dbReference type="ARBA" id="ARBA00022692"/>
    </source>
</evidence>